<dbReference type="GO" id="GO:0003677">
    <property type="term" value="F:DNA binding"/>
    <property type="evidence" value="ECO:0007669"/>
    <property type="project" value="UniProtKB-KW"/>
</dbReference>
<dbReference type="PANTHER" id="PTHR21180:SF32">
    <property type="entry name" value="ENDONUCLEASE_EXONUCLEASE_PHOSPHATASE FAMILY DOMAIN-CONTAINING PROTEIN 1"/>
    <property type="match status" value="1"/>
</dbReference>
<protein>
    <submittedName>
        <fullName evidence="3">ComEA family DNA-binding protein</fullName>
    </submittedName>
</protein>
<accession>A0A939E2A4</accession>
<feature type="region of interest" description="Disordered" evidence="1">
    <location>
        <begin position="25"/>
        <end position="56"/>
    </location>
</feature>
<dbReference type="AlphaFoldDB" id="A0A939E2A4"/>
<feature type="region of interest" description="Disordered" evidence="1">
    <location>
        <begin position="88"/>
        <end position="107"/>
    </location>
</feature>
<comment type="caution">
    <text evidence="3">The sequence shown here is derived from an EMBL/GenBank/DDBJ whole genome shotgun (WGS) entry which is preliminary data.</text>
</comment>
<dbReference type="SMART" id="SM00278">
    <property type="entry name" value="HhH1"/>
    <property type="match status" value="2"/>
</dbReference>
<gene>
    <name evidence="3" type="ORF">JZY06_06100</name>
</gene>
<keyword evidence="4" id="KW-1185">Reference proteome</keyword>
<evidence type="ECO:0000259" key="2">
    <source>
        <dbReference type="SMART" id="SM00278"/>
    </source>
</evidence>
<feature type="compositionally biased region" description="Low complexity" evidence="1">
    <location>
        <begin position="88"/>
        <end position="105"/>
    </location>
</feature>
<dbReference type="RefSeq" id="WP_207119181.1">
    <property type="nucleotide sequence ID" value="NZ_JAFLEQ010000008.1"/>
</dbReference>
<dbReference type="InterPro" id="IPR010994">
    <property type="entry name" value="RuvA_2-like"/>
</dbReference>
<organism evidence="3 4">
    <name type="scientific">Corynebacterium mendelii</name>
    <dbReference type="NCBI Taxonomy" id="2765362"/>
    <lineage>
        <taxon>Bacteria</taxon>
        <taxon>Bacillati</taxon>
        <taxon>Actinomycetota</taxon>
        <taxon>Actinomycetes</taxon>
        <taxon>Mycobacteriales</taxon>
        <taxon>Corynebacteriaceae</taxon>
        <taxon>Corynebacterium</taxon>
    </lineage>
</organism>
<proteinExistence type="predicted"/>
<dbReference type="SUPFAM" id="SSF47781">
    <property type="entry name" value="RuvA domain 2-like"/>
    <property type="match status" value="1"/>
</dbReference>
<feature type="compositionally biased region" description="Low complexity" evidence="1">
    <location>
        <begin position="25"/>
        <end position="39"/>
    </location>
</feature>
<sequence>MNIRLPGPVADAITTLVAAPAVTPPAAGTLPAVGDPADGSADDGDRAYPVAGSQPRHGQRSYAGLVMLAAAVTVIAVWLSSGGPPDTTAVAEGTATAPAGPATVPVTPPPPPVAVRGGQPARASASQHPPQVVVSVVGHVRFPGLKTLPEGSRIADALALAAPYDDADLVTLNAAKKLVDGTQIVVAQRLPAPAAPPPGGSRVTAGDAVAGQPGSAHQPAQVSLASATEQQLSTVPGIGEKTARAIIAYRDSNGPVTDIGQLTAVRGIGDATVARLRDYVVP</sequence>
<feature type="region of interest" description="Disordered" evidence="1">
    <location>
        <begin position="191"/>
        <end position="217"/>
    </location>
</feature>
<dbReference type="InterPro" id="IPR051675">
    <property type="entry name" value="Endo/Exo/Phosphatase_dom_1"/>
</dbReference>
<keyword evidence="3" id="KW-0238">DNA-binding</keyword>
<feature type="domain" description="Helix-hairpin-helix DNA-binding motif class 1" evidence="2">
    <location>
        <begin position="260"/>
        <end position="279"/>
    </location>
</feature>
<dbReference type="GO" id="GO:0015628">
    <property type="term" value="P:protein secretion by the type II secretion system"/>
    <property type="evidence" value="ECO:0007669"/>
    <property type="project" value="TreeGrafter"/>
</dbReference>
<dbReference type="GO" id="GO:0006281">
    <property type="term" value="P:DNA repair"/>
    <property type="evidence" value="ECO:0007669"/>
    <property type="project" value="InterPro"/>
</dbReference>
<feature type="domain" description="Helix-hairpin-helix DNA-binding motif class 1" evidence="2">
    <location>
        <begin position="230"/>
        <end position="249"/>
    </location>
</feature>
<evidence type="ECO:0000256" key="1">
    <source>
        <dbReference type="SAM" id="MobiDB-lite"/>
    </source>
</evidence>
<evidence type="ECO:0000313" key="4">
    <source>
        <dbReference type="Proteomes" id="UP000664332"/>
    </source>
</evidence>
<dbReference type="Gene3D" id="1.10.150.320">
    <property type="entry name" value="Photosystem II 12 kDa extrinsic protein"/>
    <property type="match status" value="1"/>
</dbReference>
<evidence type="ECO:0000313" key="3">
    <source>
        <dbReference type="EMBL" id="MBN9644187.1"/>
    </source>
</evidence>
<reference evidence="3" key="1">
    <citation type="submission" date="2021-03" db="EMBL/GenBank/DDBJ databases">
        <authorList>
            <person name="Sun Q."/>
        </authorList>
    </citation>
    <scope>NUCLEOTIDE SEQUENCE</scope>
    <source>
        <strain evidence="3">CCM 8862</strain>
    </source>
</reference>
<dbReference type="PANTHER" id="PTHR21180">
    <property type="entry name" value="ENDONUCLEASE/EXONUCLEASE/PHOSPHATASE FAMILY DOMAIN-CONTAINING PROTEIN 1"/>
    <property type="match status" value="1"/>
</dbReference>
<dbReference type="GO" id="GO:0015627">
    <property type="term" value="C:type II protein secretion system complex"/>
    <property type="evidence" value="ECO:0007669"/>
    <property type="project" value="TreeGrafter"/>
</dbReference>
<name>A0A939E2A4_9CORY</name>
<dbReference type="EMBL" id="JAFLEQ010000008">
    <property type="protein sequence ID" value="MBN9644187.1"/>
    <property type="molecule type" value="Genomic_DNA"/>
</dbReference>
<dbReference type="InterPro" id="IPR003583">
    <property type="entry name" value="Hlx-hairpin-Hlx_DNA-bd_motif"/>
</dbReference>
<dbReference type="Proteomes" id="UP000664332">
    <property type="component" value="Unassembled WGS sequence"/>
</dbReference>
<dbReference type="Pfam" id="PF12836">
    <property type="entry name" value="HHH_3"/>
    <property type="match status" value="1"/>
</dbReference>